<dbReference type="Pfam" id="PF00717">
    <property type="entry name" value="Peptidase_S24"/>
    <property type="match status" value="1"/>
</dbReference>
<dbReference type="InterPro" id="IPR050077">
    <property type="entry name" value="LexA_repressor"/>
</dbReference>
<proteinExistence type="predicted"/>
<dbReference type="InterPro" id="IPR015927">
    <property type="entry name" value="Peptidase_S24_S26A/B/C"/>
</dbReference>
<dbReference type="PANTHER" id="PTHR33516:SF2">
    <property type="entry name" value="LEXA REPRESSOR-RELATED"/>
    <property type="match status" value="1"/>
</dbReference>
<dbReference type="Pfam" id="PF01381">
    <property type="entry name" value="HTH_3"/>
    <property type="match status" value="1"/>
</dbReference>
<gene>
    <name evidence="2" type="ORF">IAD23_07675</name>
</gene>
<dbReference type="AlphaFoldDB" id="A0A9D1MVK2"/>
<dbReference type="InterPro" id="IPR010982">
    <property type="entry name" value="Lambda_DNA-bd_dom_sf"/>
</dbReference>
<dbReference type="InterPro" id="IPR039418">
    <property type="entry name" value="LexA-like"/>
</dbReference>
<dbReference type="Gene3D" id="1.10.260.40">
    <property type="entry name" value="lambda repressor-like DNA-binding domains"/>
    <property type="match status" value="1"/>
</dbReference>
<dbReference type="EMBL" id="DVNM01000043">
    <property type="protein sequence ID" value="HIU69817.1"/>
    <property type="molecule type" value="Genomic_DNA"/>
</dbReference>
<feature type="domain" description="HTH cro/C1-type" evidence="1">
    <location>
        <begin position="7"/>
        <end position="62"/>
    </location>
</feature>
<evidence type="ECO:0000259" key="1">
    <source>
        <dbReference type="PROSITE" id="PS50943"/>
    </source>
</evidence>
<name>A0A9D1MVK2_9FIRM</name>
<dbReference type="CDD" id="cd06529">
    <property type="entry name" value="S24_LexA-like"/>
    <property type="match status" value="1"/>
</dbReference>
<sequence length="209" mass="23139">MEFKDLVKSRRIALGLTLEEVGKIVGVSKATVQRWESGEISNMRRDKVLLLAKALHTTPAYLMGWEDDKEAQNSSKKSKGVKIPVLGRVVAGIPIDAVEEIIDYEEISEDMARQGDFFALQVKGDSMEPRIVDGDVVIVRKQEDVDSGDIAIVLVNGDEATIKKVQKFDGGINLVPTNSAYPVLTYTNKEIEQLPVRVIGKVVELRAKF</sequence>
<comment type="caution">
    <text evidence="2">The sequence shown here is derived from an EMBL/GenBank/DDBJ whole genome shotgun (WGS) entry which is preliminary data.</text>
</comment>
<dbReference type="PANTHER" id="PTHR33516">
    <property type="entry name" value="LEXA REPRESSOR"/>
    <property type="match status" value="1"/>
</dbReference>
<dbReference type="SUPFAM" id="SSF47413">
    <property type="entry name" value="lambda repressor-like DNA-binding domains"/>
    <property type="match status" value="1"/>
</dbReference>
<dbReference type="GO" id="GO:0003677">
    <property type="term" value="F:DNA binding"/>
    <property type="evidence" value="ECO:0007669"/>
    <property type="project" value="InterPro"/>
</dbReference>
<dbReference type="PROSITE" id="PS50943">
    <property type="entry name" value="HTH_CROC1"/>
    <property type="match status" value="1"/>
</dbReference>
<protein>
    <submittedName>
        <fullName evidence="2">LexA family transcriptional regulator</fullName>
    </submittedName>
</protein>
<dbReference type="SUPFAM" id="SSF51306">
    <property type="entry name" value="LexA/Signal peptidase"/>
    <property type="match status" value="1"/>
</dbReference>
<dbReference type="Proteomes" id="UP000824125">
    <property type="component" value="Unassembled WGS sequence"/>
</dbReference>
<evidence type="ECO:0000313" key="3">
    <source>
        <dbReference type="Proteomes" id="UP000824125"/>
    </source>
</evidence>
<dbReference type="CDD" id="cd00093">
    <property type="entry name" value="HTH_XRE"/>
    <property type="match status" value="1"/>
</dbReference>
<reference evidence="2" key="2">
    <citation type="journal article" date="2021" name="PeerJ">
        <title>Extensive microbial diversity within the chicken gut microbiome revealed by metagenomics and culture.</title>
        <authorList>
            <person name="Gilroy R."/>
            <person name="Ravi A."/>
            <person name="Getino M."/>
            <person name="Pursley I."/>
            <person name="Horton D.L."/>
            <person name="Alikhan N.F."/>
            <person name="Baker D."/>
            <person name="Gharbi K."/>
            <person name="Hall N."/>
            <person name="Watson M."/>
            <person name="Adriaenssens E.M."/>
            <person name="Foster-Nyarko E."/>
            <person name="Jarju S."/>
            <person name="Secka A."/>
            <person name="Antonio M."/>
            <person name="Oren A."/>
            <person name="Chaudhuri R.R."/>
            <person name="La Ragione R."/>
            <person name="Hildebrand F."/>
            <person name="Pallen M.J."/>
        </authorList>
    </citation>
    <scope>NUCLEOTIDE SEQUENCE</scope>
    <source>
        <strain evidence="2">CHK176-6737</strain>
    </source>
</reference>
<dbReference type="Gene3D" id="2.10.109.10">
    <property type="entry name" value="Umud Fragment, subunit A"/>
    <property type="match status" value="1"/>
</dbReference>
<organism evidence="2 3">
    <name type="scientific">Candidatus Scybalenecus merdavium</name>
    <dbReference type="NCBI Taxonomy" id="2840939"/>
    <lineage>
        <taxon>Bacteria</taxon>
        <taxon>Bacillati</taxon>
        <taxon>Bacillota</taxon>
        <taxon>Clostridia</taxon>
        <taxon>Eubacteriales</taxon>
        <taxon>Oscillospiraceae</taxon>
        <taxon>Oscillospiraceae incertae sedis</taxon>
        <taxon>Candidatus Scybalenecus</taxon>
    </lineage>
</organism>
<dbReference type="SMART" id="SM00530">
    <property type="entry name" value="HTH_XRE"/>
    <property type="match status" value="1"/>
</dbReference>
<reference evidence="2" key="1">
    <citation type="submission" date="2020-10" db="EMBL/GenBank/DDBJ databases">
        <authorList>
            <person name="Gilroy R."/>
        </authorList>
    </citation>
    <scope>NUCLEOTIDE SEQUENCE</scope>
    <source>
        <strain evidence="2">CHK176-6737</strain>
    </source>
</reference>
<dbReference type="InterPro" id="IPR036286">
    <property type="entry name" value="LexA/Signal_pep-like_sf"/>
</dbReference>
<evidence type="ECO:0000313" key="2">
    <source>
        <dbReference type="EMBL" id="HIU69817.1"/>
    </source>
</evidence>
<dbReference type="InterPro" id="IPR001387">
    <property type="entry name" value="Cro/C1-type_HTH"/>
</dbReference>
<accession>A0A9D1MVK2</accession>